<feature type="transmembrane region" description="Helical" evidence="1">
    <location>
        <begin position="12"/>
        <end position="31"/>
    </location>
</feature>
<gene>
    <name evidence="2" type="ORF">ELS19_19040</name>
</gene>
<keyword evidence="1" id="KW-0472">Membrane</keyword>
<proteinExistence type="predicted"/>
<evidence type="ECO:0000313" key="3">
    <source>
        <dbReference type="Proteomes" id="UP000294028"/>
    </source>
</evidence>
<dbReference type="RefSeq" id="WP_013446569.1">
    <property type="nucleotide sequence ID" value="NZ_RZHH01000003.1"/>
</dbReference>
<dbReference type="GeneID" id="31803286"/>
<name>A0A482TC11_9EURY</name>
<sequence>MVSLPSKSRKPLVLGVLGGLIYSVIVLWWSFSRGVYFASGDMLTVAIGVSYAVVGLFLMAAVPLFLLARFSLILPAGVTLWLLGNNVYQELYGTHLHPLSSYLTVWPLLFGMALAAGLLEVLIRYTTQRGFGRGGFRPLV</sequence>
<dbReference type="AlphaFoldDB" id="A0A482TC11"/>
<feature type="transmembrane region" description="Helical" evidence="1">
    <location>
        <begin position="66"/>
        <end position="84"/>
    </location>
</feature>
<comment type="caution">
    <text evidence="2">The sequence shown here is derived from an EMBL/GenBank/DDBJ whole genome shotgun (WGS) entry which is preliminary data.</text>
</comment>
<feature type="transmembrane region" description="Helical" evidence="1">
    <location>
        <begin position="37"/>
        <end position="59"/>
    </location>
</feature>
<dbReference type="OMA" id="YLTVWPL"/>
<feature type="transmembrane region" description="Helical" evidence="1">
    <location>
        <begin position="104"/>
        <end position="123"/>
    </location>
</feature>
<dbReference type="EMBL" id="RZHH01000003">
    <property type="protein sequence ID" value="RYJ08593.1"/>
    <property type="molecule type" value="Genomic_DNA"/>
</dbReference>
<protein>
    <submittedName>
        <fullName evidence="2">Uncharacterized protein</fullName>
    </submittedName>
</protein>
<keyword evidence="1" id="KW-1133">Transmembrane helix</keyword>
<reference evidence="2 3" key="1">
    <citation type="submission" date="2018-12" db="EMBL/GenBank/DDBJ databases">
        <title>Genome analysis provides insights into bioremediation potentialities of Halogeometricum borinquense strain N11.</title>
        <authorList>
            <person name="Najjari A."/>
            <person name="Youssef N."/>
            <person name="Fhoula I."/>
            <person name="Ben Dhia O."/>
            <person name="Mahjoubi M."/>
            <person name="Ouzari H.I."/>
            <person name="Cherif A."/>
        </authorList>
    </citation>
    <scope>NUCLEOTIDE SEQUENCE [LARGE SCALE GENOMIC DNA]</scope>
    <source>
        <strain evidence="2 3">N11</strain>
    </source>
</reference>
<accession>A0A482TC11</accession>
<evidence type="ECO:0000256" key="1">
    <source>
        <dbReference type="SAM" id="Phobius"/>
    </source>
</evidence>
<evidence type="ECO:0000313" key="2">
    <source>
        <dbReference type="EMBL" id="RYJ08593.1"/>
    </source>
</evidence>
<dbReference type="Proteomes" id="UP000294028">
    <property type="component" value="Unassembled WGS sequence"/>
</dbReference>
<organism evidence="2 3">
    <name type="scientific">Halogeometricum borinquense</name>
    <dbReference type="NCBI Taxonomy" id="60847"/>
    <lineage>
        <taxon>Archaea</taxon>
        <taxon>Methanobacteriati</taxon>
        <taxon>Methanobacteriota</taxon>
        <taxon>Stenosarchaea group</taxon>
        <taxon>Halobacteria</taxon>
        <taxon>Halobacteriales</taxon>
        <taxon>Haloferacaceae</taxon>
        <taxon>Halogeometricum</taxon>
    </lineage>
</organism>
<keyword evidence="1" id="KW-0812">Transmembrane</keyword>